<dbReference type="OrthoDB" id="663321at2759"/>
<dbReference type="PANTHER" id="PTHR35472:SF4">
    <property type="entry name" value="DUF19 DOMAIN-CONTAINING PROTEIN"/>
    <property type="match status" value="1"/>
</dbReference>
<evidence type="ECO:0008006" key="4">
    <source>
        <dbReference type="Google" id="ProtNLM"/>
    </source>
</evidence>
<comment type="caution">
    <text evidence="2">The sequence shown here is derived from an EMBL/GenBank/DDBJ whole genome shotgun (WGS) entry which is preliminary data.</text>
</comment>
<protein>
    <recommendedName>
        <fullName evidence="4">CLAVATA3/ESR-related protein</fullName>
    </recommendedName>
</protein>
<evidence type="ECO:0000256" key="1">
    <source>
        <dbReference type="SAM" id="SignalP"/>
    </source>
</evidence>
<dbReference type="Proteomes" id="UP000428333">
    <property type="component" value="Linkage Group LG05"/>
</dbReference>
<evidence type="ECO:0000313" key="2">
    <source>
        <dbReference type="EMBL" id="KAE9459547.1"/>
    </source>
</evidence>
<dbReference type="EMBL" id="QEFC01001168">
    <property type="protein sequence ID" value="KAE9459547.1"/>
    <property type="molecule type" value="Genomic_DNA"/>
</dbReference>
<organism evidence="2 3">
    <name type="scientific">Rhododendron williamsianum</name>
    <dbReference type="NCBI Taxonomy" id="262921"/>
    <lineage>
        <taxon>Eukaryota</taxon>
        <taxon>Viridiplantae</taxon>
        <taxon>Streptophyta</taxon>
        <taxon>Embryophyta</taxon>
        <taxon>Tracheophyta</taxon>
        <taxon>Spermatophyta</taxon>
        <taxon>Magnoliopsida</taxon>
        <taxon>eudicotyledons</taxon>
        <taxon>Gunneridae</taxon>
        <taxon>Pentapetalae</taxon>
        <taxon>asterids</taxon>
        <taxon>Ericales</taxon>
        <taxon>Ericaceae</taxon>
        <taxon>Ericoideae</taxon>
        <taxon>Rhodoreae</taxon>
        <taxon>Rhododendron</taxon>
    </lineage>
</organism>
<name>A0A6A4LYH7_9ERIC</name>
<feature type="non-terminal residue" evidence="2">
    <location>
        <position position="1"/>
    </location>
</feature>
<reference evidence="2 3" key="1">
    <citation type="journal article" date="2019" name="Genome Biol. Evol.">
        <title>The Rhododendron genome and chromosomal organization provide insight into shared whole-genome duplications across the heath family (Ericaceae).</title>
        <authorList>
            <person name="Soza V.L."/>
            <person name="Lindsley D."/>
            <person name="Waalkes A."/>
            <person name="Ramage E."/>
            <person name="Patwardhan R.P."/>
            <person name="Burton J.N."/>
            <person name="Adey A."/>
            <person name="Kumar A."/>
            <person name="Qiu R."/>
            <person name="Shendure J."/>
            <person name="Hall B."/>
        </authorList>
    </citation>
    <scope>NUCLEOTIDE SEQUENCE [LARGE SCALE GENOMIC DNA]</scope>
    <source>
        <strain evidence="2">RSF 1966-606</strain>
    </source>
</reference>
<dbReference type="PANTHER" id="PTHR35472">
    <property type="match status" value="1"/>
</dbReference>
<accession>A0A6A4LYH7</accession>
<keyword evidence="1" id="KW-0732">Signal</keyword>
<proteinExistence type="predicted"/>
<feature type="signal peptide" evidence="1">
    <location>
        <begin position="1"/>
        <end position="25"/>
    </location>
</feature>
<dbReference type="AlphaFoldDB" id="A0A6A4LYH7"/>
<evidence type="ECO:0000313" key="3">
    <source>
        <dbReference type="Proteomes" id="UP000428333"/>
    </source>
</evidence>
<gene>
    <name evidence="2" type="ORF">C3L33_08565</name>
</gene>
<dbReference type="InterPro" id="IPR055317">
    <property type="entry name" value="CLE14-like"/>
</dbReference>
<sequence length="90" mass="9411">MGIQQSAALALLVVLILAVAHLSNGRQIPRLAKEETRRTSAEFDSRFSNYFSAAEAAAAAPAGSGNGDQAAPVYEASYRSVPTGPNPLHN</sequence>
<feature type="chain" id="PRO_5025603519" description="CLAVATA3/ESR-related protein" evidence="1">
    <location>
        <begin position="26"/>
        <end position="90"/>
    </location>
</feature>
<keyword evidence="3" id="KW-1185">Reference proteome</keyword>